<protein>
    <recommendedName>
        <fullName evidence="3">J domain-containing protein</fullName>
    </recommendedName>
</protein>
<keyword evidence="1" id="KW-0143">Chaperone</keyword>
<dbReference type="GO" id="GO:0005737">
    <property type="term" value="C:cytoplasm"/>
    <property type="evidence" value="ECO:0007669"/>
    <property type="project" value="UniProtKB-ARBA"/>
</dbReference>
<dbReference type="SMART" id="SM00271">
    <property type="entry name" value="DnaJ"/>
    <property type="match status" value="1"/>
</dbReference>
<dbReference type="PRINTS" id="PR00625">
    <property type="entry name" value="JDOMAIN"/>
</dbReference>
<dbReference type="EMBL" id="JBJQND010000019">
    <property type="protein sequence ID" value="KAL3831757.1"/>
    <property type="molecule type" value="Genomic_DNA"/>
</dbReference>
<dbReference type="FunFam" id="1.10.287.110:FF:000021">
    <property type="entry name" value="DnaJ (Hsp40) homolog, subfamily B, member 2"/>
    <property type="match status" value="1"/>
</dbReference>
<evidence type="ECO:0000313" key="4">
    <source>
        <dbReference type="EMBL" id="KAL3831757.1"/>
    </source>
</evidence>
<dbReference type="CDD" id="cd06257">
    <property type="entry name" value="DnaJ"/>
    <property type="match status" value="1"/>
</dbReference>
<feature type="region of interest" description="Disordered" evidence="2">
    <location>
        <begin position="155"/>
        <end position="184"/>
    </location>
</feature>
<dbReference type="InterPro" id="IPR001623">
    <property type="entry name" value="DnaJ_domain"/>
</dbReference>
<dbReference type="PANTHER" id="PTHR45168">
    <property type="entry name" value="DNAJ HOMOLOG SUBFAMILY B MEMBER 2"/>
    <property type="match status" value="1"/>
</dbReference>
<feature type="domain" description="J" evidence="3">
    <location>
        <begin position="3"/>
        <end position="69"/>
    </location>
</feature>
<dbReference type="AlphaFoldDB" id="A0ABD3T5X5"/>
<comment type="caution">
    <text evidence="4">The sequence shown here is derived from an EMBL/GenBank/DDBJ whole genome shotgun (WGS) entry which is preliminary data.</text>
</comment>
<dbReference type="SUPFAM" id="SSF46565">
    <property type="entry name" value="Chaperone J-domain"/>
    <property type="match status" value="1"/>
</dbReference>
<evidence type="ECO:0000256" key="2">
    <source>
        <dbReference type="SAM" id="MobiDB-lite"/>
    </source>
</evidence>
<dbReference type="PANTHER" id="PTHR45168:SF3">
    <property type="entry name" value="DNAJ HEAT SHOCK PROTEIN FAMILY (HSP40) MEMBER B2"/>
    <property type="match status" value="1"/>
</dbReference>
<accession>A0ABD3T5X5</accession>
<dbReference type="InterPro" id="IPR043183">
    <property type="entry name" value="DNJB2/6-like"/>
</dbReference>
<organism evidence="4 5">
    <name type="scientific">Sinanodonta woodiana</name>
    <name type="common">Chinese pond mussel</name>
    <name type="synonym">Anodonta woodiana</name>
    <dbReference type="NCBI Taxonomy" id="1069815"/>
    <lineage>
        <taxon>Eukaryota</taxon>
        <taxon>Metazoa</taxon>
        <taxon>Spiralia</taxon>
        <taxon>Lophotrochozoa</taxon>
        <taxon>Mollusca</taxon>
        <taxon>Bivalvia</taxon>
        <taxon>Autobranchia</taxon>
        <taxon>Heteroconchia</taxon>
        <taxon>Palaeoheterodonta</taxon>
        <taxon>Unionida</taxon>
        <taxon>Unionoidea</taxon>
        <taxon>Unionidae</taxon>
        <taxon>Unioninae</taxon>
        <taxon>Sinanodonta</taxon>
    </lineage>
</organism>
<dbReference type="PROSITE" id="PS50076">
    <property type="entry name" value="DNAJ_2"/>
    <property type="match status" value="1"/>
</dbReference>
<dbReference type="Proteomes" id="UP001634394">
    <property type="component" value="Unassembled WGS sequence"/>
</dbReference>
<dbReference type="InterPro" id="IPR018253">
    <property type="entry name" value="DnaJ_domain_CS"/>
</dbReference>
<evidence type="ECO:0000313" key="5">
    <source>
        <dbReference type="Proteomes" id="UP001634394"/>
    </source>
</evidence>
<dbReference type="PROSITE" id="PS00636">
    <property type="entry name" value="DNAJ_1"/>
    <property type="match status" value="1"/>
</dbReference>
<dbReference type="InterPro" id="IPR036869">
    <property type="entry name" value="J_dom_sf"/>
</dbReference>
<proteinExistence type="predicted"/>
<evidence type="ECO:0000259" key="3">
    <source>
        <dbReference type="PROSITE" id="PS50076"/>
    </source>
</evidence>
<dbReference type="Pfam" id="PF00226">
    <property type="entry name" value="DnaJ"/>
    <property type="match status" value="1"/>
</dbReference>
<sequence>MLDYYTVLGVSKNATETEIKKAYRKLALKWHPDKNPDRKEEADRKFKEIAEAYEVLSDKGKREIYDKYGKEGLSAGGGGGGAQDYNFDWGGFGFHFRDPEEVFRDFFGGRDPFTEFFSDINNGFGNSRNSMFRDSFIGFPSPSFGFFSNFDMGGQGRRRMRRQRERGDPAVSSGRRHRERQHGMFHPLESSFGRIPFGFTSSYNFGFPSIFDDPFGFPFSSGFQGPVGVTTFSSTSFGGPSSGGSFRSTSTSTKMVNGKKVVTKKVVENGVETVTIEEDGVMKSRLVNGEHQMLTNH</sequence>
<dbReference type="Gene3D" id="1.10.287.110">
    <property type="entry name" value="DnaJ domain"/>
    <property type="match status" value="1"/>
</dbReference>
<gene>
    <name evidence="4" type="ORF">ACJMK2_023468</name>
</gene>
<evidence type="ECO:0000256" key="1">
    <source>
        <dbReference type="ARBA" id="ARBA00023186"/>
    </source>
</evidence>
<keyword evidence="5" id="KW-1185">Reference proteome</keyword>
<name>A0ABD3T5X5_SINWO</name>
<dbReference type="EMBL" id="JBJQND010000019">
    <property type="protein sequence ID" value="KAL3831760.1"/>
    <property type="molecule type" value="Genomic_DNA"/>
</dbReference>
<reference evidence="4 5" key="1">
    <citation type="submission" date="2024-11" db="EMBL/GenBank/DDBJ databases">
        <title>Chromosome-level genome assembly of the freshwater bivalve Anodonta woodiana.</title>
        <authorList>
            <person name="Chen X."/>
        </authorList>
    </citation>
    <scope>NUCLEOTIDE SEQUENCE [LARGE SCALE GENOMIC DNA]</scope>
    <source>
        <strain evidence="4">MN2024</strain>
        <tissue evidence="4">Gills</tissue>
    </source>
</reference>